<evidence type="ECO:0000313" key="11">
    <source>
        <dbReference type="EMBL" id="PKR48020.1"/>
    </source>
</evidence>
<keyword evidence="4 9" id="KW-0997">Cell inner membrane</keyword>
<dbReference type="InterPro" id="IPR007387">
    <property type="entry name" value="TRAP_DctQ"/>
</dbReference>
<evidence type="ECO:0000256" key="7">
    <source>
        <dbReference type="ARBA" id="ARBA00023136"/>
    </source>
</evidence>
<evidence type="ECO:0000256" key="4">
    <source>
        <dbReference type="ARBA" id="ARBA00022519"/>
    </source>
</evidence>
<evidence type="ECO:0000256" key="8">
    <source>
        <dbReference type="ARBA" id="ARBA00038436"/>
    </source>
</evidence>
<feature type="transmembrane region" description="Helical" evidence="9">
    <location>
        <begin position="105"/>
        <end position="126"/>
    </location>
</feature>
<dbReference type="PANTHER" id="PTHR35011:SF11">
    <property type="entry name" value="TRAP TRANSPORTER SMALL PERMEASE PROTEIN"/>
    <property type="match status" value="1"/>
</dbReference>
<evidence type="ECO:0000256" key="5">
    <source>
        <dbReference type="ARBA" id="ARBA00022692"/>
    </source>
</evidence>
<keyword evidence="5 9" id="KW-0812">Transmembrane</keyword>
<keyword evidence="3" id="KW-1003">Cell membrane</keyword>
<reference evidence="11 12" key="1">
    <citation type="submission" date="2017-09" db="EMBL/GenBank/DDBJ databases">
        <title>Biodiversity and function of Thalassospira species in the particle-attached aromatic-hydrocarbon-degrading consortia from the surface seawater of the South China Sea.</title>
        <authorList>
            <person name="Dong C."/>
            <person name="Liu R."/>
            <person name="Shao Z."/>
        </authorList>
    </citation>
    <scope>NUCLEOTIDE SEQUENCE [LARGE SCALE GENOMIC DNA]</scope>
    <source>
        <strain evidence="11 12">CSC1P2</strain>
    </source>
</reference>
<keyword evidence="6 9" id="KW-1133">Transmembrane helix</keyword>
<dbReference type="InterPro" id="IPR055348">
    <property type="entry name" value="DctQ"/>
</dbReference>
<keyword evidence="2 9" id="KW-0813">Transport</keyword>
<dbReference type="GO" id="GO:0015740">
    <property type="term" value="P:C4-dicarboxylate transport"/>
    <property type="evidence" value="ECO:0007669"/>
    <property type="project" value="TreeGrafter"/>
</dbReference>
<gene>
    <name evidence="11" type="ORF">COO20_25035</name>
</gene>
<comment type="caution">
    <text evidence="11">The sequence shown here is derived from an EMBL/GenBank/DDBJ whole genome shotgun (WGS) entry which is preliminary data.</text>
</comment>
<protein>
    <recommendedName>
        <fullName evidence="9">TRAP transporter small permease protein</fullName>
    </recommendedName>
</protein>
<feature type="domain" description="Tripartite ATP-independent periplasmic transporters DctQ component" evidence="10">
    <location>
        <begin position="42"/>
        <end position="171"/>
    </location>
</feature>
<accession>A0A2N3KBV7</accession>
<dbReference type="Proteomes" id="UP000233597">
    <property type="component" value="Unassembled WGS sequence"/>
</dbReference>
<proteinExistence type="inferred from homology"/>
<dbReference type="EMBL" id="NWTK01000025">
    <property type="protein sequence ID" value="PKR48020.1"/>
    <property type="molecule type" value="Genomic_DNA"/>
</dbReference>
<organism evidence="11 12">
    <name type="scientific">Thalassospira marina</name>
    <dbReference type="NCBI Taxonomy" id="2048283"/>
    <lineage>
        <taxon>Bacteria</taxon>
        <taxon>Pseudomonadati</taxon>
        <taxon>Pseudomonadota</taxon>
        <taxon>Alphaproteobacteria</taxon>
        <taxon>Rhodospirillales</taxon>
        <taxon>Thalassospiraceae</taxon>
        <taxon>Thalassospira</taxon>
    </lineage>
</organism>
<dbReference type="GO" id="GO:0005886">
    <property type="term" value="C:plasma membrane"/>
    <property type="evidence" value="ECO:0007669"/>
    <property type="project" value="UniProtKB-SubCell"/>
</dbReference>
<evidence type="ECO:0000313" key="12">
    <source>
        <dbReference type="Proteomes" id="UP000233597"/>
    </source>
</evidence>
<evidence type="ECO:0000256" key="1">
    <source>
        <dbReference type="ARBA" id="ARBA00004429"/>
    </source>
</evidence>
<evidence type="ECO:0000256" key="2">
    <source>
        <dbReference type="ARBA" id="ARBA00022448"/>
    </source>
</evidence>
<evidence type="ECO:0000256" key="3">
    <source>
        <dbReference type="ARBA" id="ARBA00022475"/>
    </source>
</evidence>
<comment type="subunit">
    <text evidence="9">The complex comprises the extracytoplasmic solute receptor protein and the two transmembrane proteins.</text>
</comment>
<evidence type="ECO:0000256" key="9">
    <source>
        <dbReference type="RuleBase" id="RU369079"/>
    </source>
</evidence>
<dbReference type="AlphaFoldDB" id="A0A2N3KBV7"/>
<evidence type="ECO:0000259" key="10">
    <source>
        <dbReference type="Pfam" id="PF04290"/>
    </source>
</evidence>
<dbReference type="OrthoDB" id="7843639at2"/>
<dbReference type="RefSeq" id="WP_101271577.1">
    <property type="nucleotide sequence ID" value="NZ_NWTK01000025.1"/>
</dbReference>
<evidence type="ECO:0000256" key="6">
    <source>
        <dbReference type="ARBA" id="ARBA00022989"/>
    </source>
</evidence>
<dbReference type="GO" id="GO:0022857">
    <property type="term" value="F:transmembrane transporter activity"/>
    <property type="evidence" value="ECO:0007669"/>
    <property type="project" value="UniProtKB-UniRule"/>
</dbReference>
<feature type="transmembrane region" description="Helical" evidence="9">
    <location>
        <begin position="35"/>
        <end position="54"/>
    </location>
</feature>
<comment type="subcellular location">
    <subcellularLocation>
        <location evidence="1 9">Cell inner membrane</location>
        <topology evidence="1 9">Multi-pass membrane protein</topology>
    </subcellularLocation>
</comment>
<name>A0A2N3KBV7_9PROT</name>
<dbReference type="PANTHER" id="PTHR35011">
    <property type="entry name" value="2,3-DIKETO-L-GULONATE TRAP TRANSPORTER SMALL PERMEASE PROTEIN YIAM"/>
    <property type="match status" value="1"/>
</dbReference>
<comment type="similarity">
    <text evidence="8 9">Belongs to the TRAP transporter small permease family.</text>
</comment>
<comment type="function">
    <text evidence="9">Part of the tripartite ATP-independent periplasmic (TRAP) transport system.</text>
</comment>
<sequence length="175" mass="20160">MNDLSHDQKIAEEITSQIDAQQTDISDISWWDTPVFMVFWALVLVVFLQFFSRYALNSSIPWTEEVARYLLIVVTFSGAVICARKKSQIYLDFFHLYIPKVASRAMFFLMDMITAAFFAYAAWSGASLAQRMGHQRMISIDMQRGYLFWTIVVCLAIAAIVTFARGIHDLRRHPS</sequence>
<dbReference type="Pfam" id="PF04290">
    <property type="entry name" value="DctQ"/>
    <property type="match status" value="1"/>
</dbReference>
<feature type="transmembrane region" description="Helical" evidence="9">
    <location>
        <begin position="66"/>
        <end position="84"/>
    </location>
</feature>
<keyword evidence="7 9" id="KW-0472">Membrane</keyword>
<feature type="transmembrane region" description="Helical" evidence="9">
    <location>
        <begin position="146"/>
        <end position="167"/>
    </location>
</feature>